<proteinExistence type="predicted"/>
<gene>
    <name evidence="2" type="primary">GLEAN_09522</name>
    <name evidence="2" type="ORF">TcasGA2_TC009522</name>
</gene>
<accession>D6WS05</accession>
<reference evidence="2 3" key="1">
    <citation type="journal article" date="2008" name="Nature">
        <title>The genome of the model beetle and pest Tribolium castaneum.</title>
        <authorList>
            <consortium name="Tribolium Genome Sequencing Consortium"/>
            <person name="Richards S."/>
            <person name="Gibbs R.A."/>
            <person name="Weinstock G.M."/>
            <person name="Brown S.J."/>
            <person name="Denell R."/>
            <person name="Beeman R.W."/>
            <person name="Gibbs R."/>
            <person name="Beeman R.W."/>
            <person name="Brown S.J."/>
            <person name="Bucher G."/>
            <person name="Friedrich M."/>
            <person name="Grimmelikhuijzen C.J."/>
            <person name="Klingler M."/>
            <person name="Lorenzen M."/>
            <person name="Richards S."/>
            <person name="Roth S."/>
            <person name="Schroder R."/>
            <person name="Tautz D."/>
            <person name="Zdobnov E.M."/>
            <person name="Muzny D."/>
            <person name="Gibbs R.A."/>
            <person name="Weinstock G.M."/>
            <person name="Attaway T."/>
            <person name="Bell S."/>
            <person name="Buhay C.J."/>
            <person name="Chandrabose M.N."/>
            <person name="Chavez D."/>
            <person name="Clerk-Blankenburg K.P."/>
            <person name="Cree A."/>
            <person name="Dao M."/>
            <person name="Davis C."/>
            <person name="Chacko J."/>
            <person name="Dinh H."/>
            <person name="Dugan-Rocha S."/>
            <person name="Fowler G."/>
            <person name="Garner T.T."/>
            <person name="Garnes J."/>
            <person name="Gnirke A."/>
            <person name="Hawes A."/>
            <person name="Hernandez J."/>
            <person name="Hines S."/>
            <person name="Holder M."/>
            <person name="Hume J."/>
            <person name="Jhangiani S.N."/>
            <person name="Joshi V."/>
            <person name="Khan Z.M."/>
            <person name="Jackson L."/>
            <person name="Kovar C."/>
            <person name="Kowis A."/>
            <person name="Lee S."/>
            <person name="Lewis L.R."/>
            <person name="Margolis J."/>
            <person name="Morgan M."/>
            <person name="Nazareth L.V."/>
            <person name="Nguyen N."/>
            <person name="Okwuonu G."/>
            <person name="Parker D."/>
            <person name="Richards S."/>
            <person name="Ruiz S.J."/>
            <person name="Santibanez J."/>
            <person name="Savard J."/>
            <person name="Scherer S.E."/>
            <person name="Schneider B."/>
            <person name="Sodergren E."/>
            <person name="Tautz D."/>
            <person name="Vattahil S."/>
            <person name="Villasana D."/>
            <person name="White C.S."/>
            <person name="Wright R."/>
            <person name="Park Y."/>
            <person name="Beeman R.W."/>
            <person name="Lord J."/>
            <person name="Oppert B."/>
            <person name="Lorenzen M."/>
            <person name="Brown S."/>
            <person name="Wang L."/>
            <person name="Savard J."/>
            <person name="Tautz D."/>
            <person name="Richards S."/>
            <person name="Weinstock G."/>
            <person name="Gibbs R.A."/>
            <person name="Liu Y."/>
            <person name="Worley K."/>
            <person name="Weinstock G."/>
            <person name="Elsik C.G."/>
            <person name="Reese J.T."/>
            <person name="Elhaik E."/>
            <person name="Landan G."/>
            <person name="Graur D."/>
            <person name="Arensburger P."/>
            <person name="Atkinson P."/>
            <person name="Beeman R.W."/>
            <person name="Beidler J."/>
            <person name="Brown S.J."/>
            <person name="Demuth J.P."/>
            <person name="Drury D.W."/>
            <person name="Du Y.Z."/>
            <person name="Fujiwara H."/>
            <person name="Lorenzen M."/>
            <person name="Maselli V."/>
            <person name="Osanai M."/>
            <person name="Park Y."/>
            <person name="Robertson H.M."/>
            <person name="Tu Z."/>
            <person name="Wang J.J."/>
            <person name="Wang S."/>
            <person name="Richards S."/>
            <person name="Song H."/>
            <person name="Zhang L."/>
            <person name="Sodergren E."/>
            <person name="Werner D."/>
            <person name="Stanke M."/>
            <person name="Morgenstern B."/>
            <person name="Solovyev V."/>
            <person name="Kosarev P."/>
            <person name="Brown G."/>
            <person name="Chen H.C."/>
            <person name="Ermolaeva O."/>
            <person name="Hlavina W."/>
            <person name="Kapustin Y."/>
            <person name="Kiryutin B."/>
            <person name="Kitts P."/>
            <person name="Maglott D."/>
            <person name="Pruitt K."/>
            <person name="Sapojnikov V."/>
            <person name="Souvorov A."/>
            <person name="Mackey A.J."/>
            <person name="Waterhouse R.M."/>
            <person name="Wyder S."/>
            <person name="Zdobnov E.M."/>
            <person name="Zdobnov E.M."/>
            <person name="Wyder S."/>
            <person name="Kriventseva E.V."/>
            <person name="Kadowaki T."/>
            <person name="Bork P."/>
            <person name="Aranda M."/>
            <person name="Bao R."/>
            <person name="Beermann A."/>
            <person name="Berns N."/>
            <person name="Bolognesi R."/>
            <person name="Bonneton F."/>
            <person name="Bopp D."/>
            <person name="Brown S.J."/>
            <person name="Bucher G."/>
            <person name="Butts T."/>
            <person name="Chaumot A."/>
            <person name="Denell R.E."/>
            <person name="Ferrier D.E."/>
            <person name="Friedrich M."/>
            <person name="Gordon C.M."/>
            <person name="Jindra M."/>
            <person name="Klingler M."/>
            <person name="Lan Q."/>
            <person name="Lattorff H.M."/>
            <person name="Laudet V."/>
            <person name="von Levetsow C."/>
            <person name="Liu Z."/>
            <person name="Lutz R."/>
            <person name="Lynch J.A."/>
            <person name="da Fonseca R.N."/>
            <person name="Posnien N."/>
            <person name="Reuter R."/>
            <person name="Roth S."/>
            <person name="Savard J."/>
            <person name="Schinko J.B."/>
            <person name="Schmitt C."/>
            <person name="Schoppmeier M."/>
            <person name="Schroder R."/>
            <person name="Shippy T.D."/>
            <person name="Simonnet F."/>
            <person name="Marques-Souza H."/>
            <person name="Tautz D."/>
            <person name="Tomoyasu Y."/>
            <person name="Trauner J."/>
            <person name="Van der Zee M."/>
            <person name="Vervoort M."/>
            <person name="Wittkopp N."/>
            <person name="Wimmer E.A."/>
            <person name="Yang X."/>
            <person name="Jones A.K."/>
            <person name="Sattelle D.B."/>
            <person name="Ebert P.R."/>
            <person name="Nelson D."/>
            <person name="Scott J.G."/>
            <person name="Beeman R.W."/>
            <person name="Muthukrishnan S."/>
            <person name="Kramer K.J."/>
            <person name="Arakane Y."/>
            <person name="Beeman R.W."/>
            <person name="Zhu Q."/>
            <person name="Hogenkamp D."/>
            <person name="Dixit R."/>
            <person name="Oppert B."/>
            <person name="Jiang H."/>
            <person name="Zou Z."/>
            <person name="Marshall J."/>
            <person name="Elpidina E."/>
            <person name="Vinokurov K."/>
            <person name="Oppert C."/>
            <person name="Zou Z."/>
            <person name="Evans J."/>
            <person name="Lu Z."/>
            <person name="Zhao P."/>
            <person name="Sumathipala N."/>
            <person name="Altincicek B."/>
            <person name="Vilcinskas A."/>
            <person name="Williams M."/>
            <person name="Hultmark D."/>
            <person name="Hetru C."/>
            <person name="Jiang H."/>
            <person name="Grimmelikhuijzen C.J."/>
            <person name="Hauser F."/>
            <person name="Cazzamali G."/>
            <person name="Williamson M."/>
            <person name="Park Y."/>
            <person name="Li B."/>
            <person name="Tanaka Y."/>
            <person name="Predel R."/>
            <person name="Neupert S."/>
            <person name="Schachtner J."/>
            <person name="Verleyen P."/>
            <person name="Raible F."/>
            <person name="Bork P."/>
            <person name="Friedrich M."/>
            <person name="Walden K.K."/>
            <person name="Robertson H.M."/>
            <person name="Angeli S."/>
            <person name="Foret S."/>
            <person name="Bucher G."/>
            <person name="Schuetz S."/>
            <person name="Maleszka R."/>
            <person name="Wimmer E.A."/>
            <person name="Beeman R.W."/>
            <person name="Lorenzen M."/>
            <person name="Tomoyasu Y."/>
            <person name="Miller S.C."/>
            <person name="Grossmann D."/>
            <person name="Bucher G."/>
        </authorList>
    </citation>
    <scope>NUCLEOTIDE SEQUENCE [LARGE SCALE GENOMIC DNA]</scope>
    <source>
        <strain evidence="2 3">Georgia GA2</strain>
    </source>
</reference>
<sequence>MATRPKDDINVFLLRFRRNTKRKHYIGRHNGTFRVMNGNSDDFKTRHKGGIKTSNPYHHSRF</sequence>
<reference evidence="2 3" key="2">
    <citation type="journal article" date="2010" name="Nucleic Acids Res.">
        <title>BeetleBase in 2010: revisions to provide comprehensive genomic information for Tribolium castaneum.</title>
        <authorList>
            <person name="Kim H.S."/>
            <person name="Murphy T."/>
            <person name="Xia J."/>
            <person name="Caragea D."/>
            <person name="Park Y."/>
            <person name="Beeman R.W."/>
            <person name="Lorenzen M.D."/>
            <person name="Butcher S."/>
            <person name="Manak J.R."/>
            <person name="Brown S.J."/>
        </authorList>
    </citation>
    <scope>GENOME REANNOTATION</scope>
    <source>
        <strain evidence="2 3">Georgia GA2</strain>
    </source>
</reference>
<feature type="region of interest" description="Disordered" evidence="1">
    <location>
        <begin position="37"/>
        <end position="62"/>
    </location>
</feature>
<evidence type="ECO:0000256" key="1">
    <source>
        <dbReference type="SAM" id="MobiDB-lite"/>
    </source>
</evidence>
<organism evidence="2 3">
    <name type="scientific">Tribolium castaneum</name>
    <name type="common">Red flour beetle</name>
    <dbReference type="NCBI Taxonomy" id="7070"/>
    <lineage>
        <taxon>Eukaryota</taxon>
        <taxon>Metazoa</taxon>
        <taxon>Ecdysozoa</taxon>
        <taxon>Arthropoda</taxon>
        <taxon>Hexapoda</taxon>
        <taxon>Insecta</taxon>
        <taxon>Pterygota</taxon>
        <taxon>Neoptera</taxon>
        <taxon>Endopterygota</taxon>
        <taxon>Coleoptera</taxon>
        <taxon>Polyphaga</taxon>
        <taxon>Cucujiformia</taxon>
        <taxon>Tenebrionidae</taxon>
        <taxon>Tenebrionidae incertae sedis</taxon>
        <taxon>Tribolium</taxon>
    </lineage>
</organism>
<evidence type="ECO:0000313" key="3">
    <source>
        <dbReference type="Proteomes" id="UP000007266"/>
    </source>
</evidence>
<name>D6WS05_TRICA</name>
<dbReference type="EMBL" id="KQ971351">
    <property type="protein sequence ID" value="EFA06607.1"/>
    <property type="molecule type" value="Genomic_DNA"/>
</dbReference>
<dbReference type="Proteomes" id="UP000007266">
    <property type="component" value="Linkage group 7"/>
</dbReference>
<evidence type="ECO:0000313" key="2">
    <source>
        <dbReference type="EMBL" id="EFA06607.1"/>
    </source>
</evidence>
<keyword evidence="3" id="KW-1185">Reference proteome</keyword>
<dbReference type="HOGENOM" id="CLU_2906987_0_0_1"/>
<protein>
    <submittedName>
        <fullName evidence="2">Uncharacterized protein</fullName>
    </submittedName>
</protein>
<feature type="compositionally biased region" description="Polar residues" evidence="1">
    <location>
        <begin position="52"/>
        <end position="62"/>
    </location>
</feature>
<dbReference type="AlphaFoldDB" id="D6WS05"/>
<dbReference type="InParanoid" id="D6WS05"/>